<reference evidence="3 4" key="1">
    <citation type="submission" date="2020-01" db="EMBL/GenBank/DDBJ databases">
        <title>Genomes assembled from Gulf of Kutch pelagic sediment metagenomes.</title>
        <authorList>
            <person name="Chandrashekar M."/>
            <person name="Mahajan M.S."/>
            <person name="Dave K.J."/>
            <person name="Vatsa P."/>
            <person name="Nathani N.M."/>
        </authorList>
    </citation>
    <scope>NUCLEOTIDE SEQUENCE [LARGE SCALE GENOMIC DNA]</scope>
    <source>
        <strain evidence="3">KS3-K002</strain>
    </source>
</reference>
<organism evidence="3 4">
    <name type="scientific">Candidatus Kutchimonas denitrificans</name>
    <dbReference type="NCBI Taxonomy" id="3056748"/>
    <lineage>
        <taxon>Bacteria</taxon>
        <taxon>Pseudomonadati</taxon>
        <taxon>Gemmatimonadota</taxon>
        <taxon>Gemmatimonadia</taxon>
        <taxon>Candidatus Palauibacterales</taxon>
        <taxon>Candidatus Palauibacteraceae</taxon>
        <taxon>Candidatus Kutchimonas</taxon>
    </lineage>
</organism>
<feature type="compositionally biased region" description="Low complexity" evidence="2">
    <location>
        <begin position="46"/>
        <end position="59"/>
    </location>
</feature>
<evidence type="ECO:0000256" key="2">
    <source>
        <dbReference type="SAM" id="MobiDB-lite"/>
    </source>
</evidence>
<dbReference type="GO" id="GO:0006450">
    <property type="term" value="P:regulation of translational fidelity"/>
    <property type="evidence" value="ECO:0007669"/>
    <property type="project" value="InterPro"/>
</dbReference>
<evidence type="ECO:0000256" key="1">
    <source>
        <dbReference type="ARBA" id="ARBA00014426"/>
    </source>
</evidence>
<evidence type="ECO:0000313" key="3">
    <source>
        <dbReference type="EMBL" id="NIR76228.1"/>
    </source>
</evidence>
<feature type="region of interest" description="Disordered" evidence="2">
    <location>
        <begin position="43"/>
        <end position="64"/>
    </location>
</feature>
<name>A0AAE4ZAS7_9BACT</name>
<dbReference type="AlphaFoldDB" id="A0AAE4ZAS7"/>
<proteinExistence type="predicted"/>
<dbReference type="Pfam" id="PF02686">
    <property type="entry name" value="GatC"/>
    <property type="match status" value="1"/>
</dbReference>
<dbReference type="InterPro" id="IPR003837">
    <property type="entry name" value="GatC"/>
</dbReference>
<dbReference type="Proteomes" id="UP000702544">
    <property type="component" value="Unassembled WGS sequence"/>
</dbReference>
<dbReference type="EMBL" id="JAACAK010000114">
    <property type="protein sequence ID" value="NIR76228.1"/>
    <property type="molecule type" value="Genomic_DNA"/>
</dbReference>
<gene>
    <name evidence="3" type="ORF">GWO12_14120</name>
</gene>
<dbReference type="InterPro" id="IPR036113">
    <property type="entry name" value="Asp/Glu-ADT_sf_sub_c"/>
</dbReference>
<accession>A0AAE4ZAS7</accession>
<sequence>MIDKREIERIAELARLQLDAEEAAGLARDCGRILEHFAKIRELDADGSGSPGAPEGAAPLREDRVDGVPLARGPEEMAPAWRDGYYVLPRLPAMDGGEPGIDDVKERDGG</sequence>
<dbReference type="SUPFAM" id="SSF141000">
    <property type="entry name" value="Glu-tRNAGln amidotransferase C subunit"/>
    <property type="match status" value="1"/>
</dbReference>
<dbReference type="Gene3D" id="1.10.20.60">
    <property type="entry name" value="Glu-tRNAGln amidotransferase C subunit, N-terminal domain"/>
    <property type="match status" value="1"/>
</dbReference>
<comment type="caution">
    <text evidence="3">The sequence shown here is derived from an EMBL/GenBank/DDBJ whole genome shotgun (WGS) entry which is preliminary data.</text>
</comment>
<protein>
    <recommendedName>
        <fullName evidence="1">Glutamyl-tRNA(Gln) amidotransferase subunit C</fullName>
    </recommendedName>
</protein>
<evidence type="ECO:0000313" key="4">
    <source>
        <dbReference type="Proteomes" id="UP000702544"/>
    </source>
</evidence>